<sequence>MDHCSSKAKKHRIYWLKHVQDPFGRMLFEDYICRTPASTKIQCTSDLDMKHR</sequence>
<reference evidence="1" key="2">
    <citation type="journal article" date="2015" name="Data Brief">
        <title>Shoot transcriptome of the giant reed, Arundo donax.</title>
        <authorList>
            <person name="Barrero R.A."/>
            <person name="Guerrero F.D."/>
            <person name="Moolhuijzen P."/>
            <person name="Goolsby J.A."/>
            <person name="Tidwell J."/>
            <person name="Bellgard S.E."/>
            <person name="Bellgard M.I."/>
        </authorList>
    </citation>
    <scope>NUCLEOTIDE SEQUENCE</scope>
    <source>
        <tissue evidence="1">Shoot tissue taken approximately 20 cm above the soil surface</tissue>
    </source>
</reference>
<protein>
    <submittedName>
        <fullName evidence="1">Uncharacterized protein</fullName>
    </submittedName>
</protein>
<organism evidence="1">
    <name type="scientific">Arundo donax</name>
    <name type="common">Giant reed</name>
    <name type="synonym">Donax arundinaceus</name>
    <dbReference type="NCBI Taxonomy" id="35708"/>
    <lineage>
        <taxon>Eukaryota</taxon>
        <taxon>Viridiplantae</taxon>
        <taxon>Streptophyta</taxon>
        <taxon>Embryophyta</taxon>
        <taxon>Tracheophyta</taxon>
        <taxon>Spermatophyta</taxon>
        <taxon>Magnoliopsida</taxon>
        <taxon>Liliopsida</taxon>
        <taxon>Poales</taxon>
        <taxon>Poaceae</taxon>
        <taxon>PACMAD clade</taxon>
        <taxon>Arundinoideae</taxon>
        <taxon>Arundineae</taxon>
        <taxon>Arundo</taxon>
    </lineage>
</organism>
<proteinExistence type="predicted"/>
<name>A0A0A9CBY2_ARUDO</name>
<accession>A0A0A9CBY2</accession>
<reference evidence="1" key="1">
    <citation type="submission" date="2014-09" db="EMBL/GenBank/DDBJ databases">
        <authorList>
            <person name="Magalhaes I.L.F."/>
            <person name="Oliveira U."/>
            <person name="Santos F.R."/>
            <person name="Vidigal T.H.D.A."/>
            <person name="Brescovit A.D."/>
            <person name="Santos A.J."/>
        </authorList>
    </citation>
    <scope>NUCLEOTIDE SEQUENCE</scope>
    <source>
        <tissue evidence="1">Shoot tissue taken approximately 20 cm above the soil surface</tissue>
    </source>
</reference>
<dbReference type="AlphaFoldDB" id="A0A0A9CBY2"/>
<dbReference type="EMBL" id="GBRH01228888">
    <property type="protein sequence ID" value="JAD69007.1"/>
    <property type="molecule type" value="Transcribed_RNA"/>
</dbReference>
<evidence type="ECO:0000313" key="1">
    <source>
        <dbReference type="EMBL" id="JAD69007.1"/>
    </source>
</evidence>